<comment type="caution">
    <text evidence="2">The sequence shown here is derived from an EMBL/GenBank/DDBJ whole genome shotgun (WGS) entry which is preliminary data.</text>
</comment>
<protein>
    <recommendedName>
        <fullName evidence="1">Protein kinase domain-containing protein</fullName>
    </recommendedName>
</protein>
<dbReference type="OrthoDB" id="346907at2759"/>
<gene>
    <name evidence="2" type="ORF">OS493_039357</name>
</gene>
<proteinExistence type="predicted"/>
<dbReference type="AlphaFoldDB" id="A0A9X0D5L1"/>
<dbReference type="InterPro" id="IPR011009">
    <property type="entry name" value="Kinase-like_dom_sf"/>
</dbReference>
<dbReference type="EMBL" id="MU825578">
    <property type="protein sequence ID" value="KAJ7388182.1"/>
    <property type="molecule type" value="Genomic_DNA"/>
</dbReference>
<dbReference type="InterPro" id="IPR000719">
    <property type="entry name" value="Prot_kinase_dom"/>
</dbReference>
<accession>A0A9X0D5L1</accession>
<dbReference type="GO" id="GO:0005886">
    <property type="term" value="C:plasma membrane"/>
    <property type="evidence" value="ECO:0007669"/>
    <property type="project" value="TreeGrafter"/>
</dbReference>
<dbReference type="Gene3D" id="1.10.510.10">
    <property type="entry name" value="Transferase(Phosphotransferase) domain 1"/>
    <property type="match status" value="1"/>
</dbReference>
<dbReference type="FunFam" id="1.10.510.10:FF:000986">
    <property type="entry name" value="Protein tyrosine kinase 2aa"/>
    <property type="match status" value="1"/>
</dbReference>
<organism evidence="2 3">
    <name type="scientific">Desmophyllum pertusum</name>
    <dbReference type="NCBI Taxonomy" id="174260"/>
    <lineage>
        <taxon>Eukaryota</taxon>
        <taxon>Metazoa</taxon>
        <taxon>Cnidaria</taxon>
        <taxon>Anthozoa</taxon>
        <taxon>Hexacorallia</taxon>
        <taxon>Scleractinia</taxon>
        <taxon>Caryophylliina</taxon>
        <taxon>Caryophylliidae</taxon>
        <taxon>Desmophyllum</taxon>
    </lineage>
</organism>
<dbReference type="GO" id="GO:0005524">
    <property type="term" value="F:ATP binding"/>
    <property type="evidence" value="ECO:0007669"/>
    <property type="project" value="InterPro"/>
</dbReference>
<dbReference type="PRINTS" id="PR00109">
    <property type="entry name" value="TYRKINASE"/>
</dbReference>
<dbReference type="GO" id="GO:0007169">
    <property type="term" value="P:cell surface receptor protein tyrosine kinase signaling pathway"/>
    <property type="evidence" value="ECO:0007669"/>
    <property type="project" value="TreeGrafter"/>
</dbReference>
<dbReference type="InterPro" id="IPR001245">
    <property type="entry name" value="Ser-Thr/Tyr_kinase_cat_dom"/>
</dbReference>
<sequence length="210" mass="24429">MWLKSSEKNSCILQHYQDDADGLCTRLAKPLEKKGKFDFSVDPESFKKRVGLYCAMIYILEDPLEKESLEGCSFWYALFRVKEFGSQVSDFGLAREANFNLEGGKFPIKWTAPEAIKHGKFSTQSDVWSYGILLWELFSFGRTPYPRVHIDSVVDKIERGYRMECPDGCPNKVYDVMRDCWDIDPNQRPTFKIIFKKLDEVYRSFLPVGN</sequence>
<dbReference type="Pfam" id="PF07714">
    <property type="entry name" value="PK_Tyr_Ser-Thr"/>
    <property type="match status" value="1"/>
</dbReference>
<dbReference type="PROSITE" id="PS50011">
    <property type="entry name" value="PROTEIN_KINASE_DOM"/>
    <property type="match status" value="1"/>
</dbReference>
<name>A0A9X0D5L1_9CNID</name>
<dbReference type="SUPFAM" id="SSF56112">
    <property type="entry name" value="Protein kinase-like (PK-like)"/>
    <property type="match status" value="1"/>
</dbReference>
<dbReference type="InterPro" id="IPR050122">
    <property type="entry name" value="RTK"/>
</dbReference>
<dbReference type="PANTHER" id="PTHR24416:SF631">
    <property type="entry name" value="SERINE_THREONINE_TYROSINE KINASE 1"/>
    <property type="match status" value="1"/>
</dbReference>
<dbReference type="Proteomes" id="UP001163046">
    <property type="component" value="Unassembled WGS sequence"/>
</dbReference>
<dbReference type="GO" id="GO:0004714">
    <property type="term" value="F:transmembrane receptor protein tyrosine kinase activity"/>
    <property type="evidence" value="ECO:0007669"/>
    <property type="project" value="TreeGrafter"/>
</dbReference>
<evidence type="ECO:0000313" key="2">
    <source>
        <dbReference type="EMBL" id="KAJ7388182.1"/>
    </source>
</evidence>
<reference evidence="2" key="1">
    <citation type="submission" date="2023-01" db="EMBL/GenBank/DDBJ databases">
        <title>Genome assembly of the deep-sea coral Lophelia pertusa.</title>
        <authorList>
            <person name="Herrera S."/>
            <person name="Cordes E."/>
        </authorList>
    </citation>
    <scope>NUCLEOTIDE SEQUENCE</scope>
    <source>
        <strain evidence="2">USNM1676648</strain>
        <tissue evidence="2">Polyp</tissue>
    </source>
</reference>
<keyword evidence="3" id="KW-1185">Reference proteome</keyword>
<dbReference type="PANTHER" id="PTHR24416">
    <property type="entry name" value="TYROSINE-PROTEIN KINASE RECEPTOR"/>
    <property type="match status" value="1"/>
</dbReference>
<feature type="domain" description="Protein kinase" evidence="1">
    <location>
        <begin position="1"/>
        <end position="206"/>
    </location>
</feature>
<evidence type="ECO:0000313" key="3">
    <source>
        <dbReference type="Proteomes" id="UP001163046"/>
    </source>
</evidence>
<evidence type="ECO:0000259" key="1">
    <source>
        <dbReference type="PROSITE" id="PS50011"/>
    </source>
</evidence>
<dbReference type="GO" id="GO:0043235">
    <property type="term" value="C:receptor complex"/>
    <property type="evidence" value="ECO:0007669"/>
    <property type="project" value="TreeGrafter"/>
</dbReference>